<feature type="domain" description="NADP-dependent oxidoreductase" evidence="5">
    <location>
        <begin position="20"/>
        <end position="107"/>
    </location>
</feature>
<dbReference type="EMBL" id="GL378339">
    <property type="protein sequence ID" value="EFJ48457.1"/>
    <property type="molecule type" value="Genomic_DNA"/>
</dbReference>
<gene>
    <name evidence="6" type="ORF">VOLCADRAFT_90695</name>
</gene>
<dbReference type="FunCoup" id="D8TVH1">
    <property type="interactions" value="871"/>
</dbReference>
<keyword evidence="2" id="KW-0521">NADP</keyword>
<feature type="domain" description="NADP-dependent oxidoreductase" evidence="5">
    <location>
        <begin position="120"/>
        <end position="248"/>
    </location>
</feature>
<dbReference type="AlphaFoldDB" id="D8TVH1"/>
<proteinExistence type="inferred from homology"/>
<dbReference type="InterPro" id="IPR023210">
    <property type="entry name" value="NADP_OxRdtase_dom"/>
</dbReference>
<dbReference type="Pfam" id="PF00248">
    <property type="entry name" value="Aldo_ket_red"/>
    <property type="match status" value="2"/>
</dbReference>
<dbReference type="KEGG" id="vcn:VOLCADRAFT_90695"/>
<dbReference type="PANTHER" id="PTHR43150">
    <property type="entry name" value="HYPERKINETIC, ISOFORM M"/>
    <property type="match status" value="1"/>
</dbReference>
<evidence type="ECO:0000256" key="2">
    <source>
        <dbReference type="ARBA" id="ARBA00022857"/>
    </source>
</evidence>
<evidence type="ECO:0000259" key="5">
    <source>
        <dbReference type="Pfam" id="PF00248"/>
    </source>
</evidence>
<protein>
    <recommendedName>
        <fullName evidence="5">NADP-dependent oxidoreductase domain-containing protein</fullName>
    </recommendedName>
</protein>
<feature type="compositionally biased region" description="Polar residues" evidence="4">
    <location>
        <begin position="287"/>
        <end position="297"/>
    </location>
</feature>
<dbReference type="PANTHER" id="PTHR43150:SF2">
    <property type="entry name" value="HYPERKINETIC, ISOFORM M"/>
    <property type="match status" value="1"/>
</dbReference>
<organism evidence="7">
    <name type="scientific">Volvox carteri f. nagariensis</name>
    <dbReference type="NCBI Taxonomy" id="3068"/>
    <lineage>
        <taxon>Eukaryota</taxon>
        <taxon>Viridiplantae</taxon>
        <taxon>Chlorophyta</taxon>
        <taxon>core chlorophytes</taxon>
        <taxon>Chlorophyceae</taxon>
        <taxon>CS clade</taxon>
        <taxon>Chlamydomonadales</taxon>
        <taxon>Volvocaceae</taxon>
        <taxon>Volvox</taxon>
    </lineage>
</organism>
<dbReference type="InParanoid" id="D8TVH1"/>
<evidence type="ECO:0000256" key="1">
    <source>
        <dbReference type="ARBA" id="ARBA00006515"/>
    </source>
</evidence>
<keyword evidence="7" id="KW-1185">Reference proteome</keyword>
<reference evidence="6 7" key="1">
    <citation type="journal article" date="2010" name="Science">
        <title>Genomic analysis of organismal complexity in the multicellular green alga Volvox carteri.</title>
        <authorList>
            <person name="Prochnik S.E."/>
            <person name="Umen J."/>
            <person name="Nedelcu A.M."/>
            <person name="Hallmann A."/>
            <person name="Miller S.M."/>
            <person name="Nishii I."/>
            <person name="Ferris P."/>
            <person name="Kuo A."/>
            <person name="Mitros T."/>
            <person name="Fritz-Laylin L.K."/>
            <person name="Hellsten U."/>
            <person name="Chapman J."/>
            <person name="Simakov O."/>
            <person name="Rensing S.A."/>
            <person name="Terry A."/>
            <person name="Pangilinan J."/>
            <person name="Kapitonov V."/>
            <person name="Jurka J."/>
            <person name="Salamov A."/>
            <person name="Shapiro H."/>
            <person name="Schmutz J."/>
            <person name="Grimwood J."/>
            <person name="Lindquist E."/>
            <person name="Lucas S."/>
            <person name="Grigoriev I.V."/>
            <person name="Schmitt R."/>
            <person name="Kirk D."/>
            <person name="Rokhsar D.S."/>
        </authorList>
    </citation>
    <scope>NUCLEOTIDE SEQUENCE [LARGE SCALE GENOMIC DNA]</scope>
    <source>
        <strain evidence="7">f. Nagariensis / Eve</strain>
    </source>
</reference>
<dbReference type="InterPro" id="IPR036812">
    <property type="entry name" value="NAD(P)_OxRdtase_dom_sf"/>
</dbReference>
<dbReference type="Gene3D" id="3.20.20.100">
    <property type="entry name" value="NADP-dependent oxidoreductase domain"/>
    <property type="match status" value="2"/>
</dbReference>
<comment type="similarity">
    <text evidence="1">Belongs to the shaker potassium channel beta subunit family.</text>
</comment>
<dbReference type="GO" id="GO:0016491">
    <property type="term" value="F:oxidoreductase activity"/>
    <property type="evidence" value="ECO:0007669"/>
    <property type="project" value="UniProtKB-KW"/>
</dbReference>
<keyword evidence="3" id="KW-0560">Oxidoreductase</keyword>
<dbReference type="Proteomes" id="UP000001058">
    <property type="component" value="Unassembled WGS sequence"/>
</dbReference>
<sequence length="347" mass="37479">MSSRAHISTDENSRWAVSALSYGAWTTFKNQADLEKAKELIKACRDAGVNFFDNAEVYADGEAEKIMGQAFKDLGIKRSDLVISTKLFWGGPGPNDRGLSRKHIIEGTKAQAIADRWGLMPPVVEQPEYNLFARNKGSGVGRWGTGVVGGARGSVFRKCFVVSRDITHAVKGKLETRRPHIEAASRLEPIARELGCSMAQLALAWTLRNPHVSTAIMGASHVCQVHDNVGALAVLPRLTDDVMARIERTESLPGPAALLAPLEKPEYPCNPLGGSQATSPAAPRTALAQQPLGQQQMEACGGKAGGSASRRTSAAEKMCMVRAQRWFTRKSLRPKAMVTFTNGPAMT</sequence>
<feature type="region of interest" description="Disordered" evidence="4">
    <location>
        <begin position="269"/>
        <end position="311"/>
    </location>
</feature>
<name>D8TVH1_VOLCA</name>
<dbReference type="GeneID" id="9616662"/>
<dbReference type="InterPro" id="IPR005399">
    <property type="entry name" value="K_chnl_volt-dep_bsu_KCNAB-rel"/>
</dbReference>
<dbReference type="eggNOG" id="KOG1575">
    <property type="taxonomic scope" value="Eukaryota"/>
</dbReference>
<evidence type="ECO:0000313" key="6">
    <source>
        <dbReference type="EMBL" id="EFJ48457.1"/>
    </source>
</evidence>
<accession>D8TVH1</accession>
<dbReference type="OrthoDB" id="2310150at2759"/>
<evidence type="ECO:0000313" key="7">
    <source>
        <dbReference type="Proteomes" id="UP000001058"/>
    </source>
</evidence>
<dbReference type="RefSeq" id="XP_002950256.1">
    <property type="nucleotide sequence ID" value="XM_002950210.1"/>
</dbReference>
<dbReference type="STRING" id="3068.D8TVH1"/>
<evidence type="ECO:0000256" key="4">
    <source>
        <dbReference type="SAM" id="MobiDB-lite"/>
    </source>
</evidence>
<dbReference type="SUPFAM" id="SSF51430">
    <property type="entry name" value="NAD(P)-linked oxidoreductase"/>
    <property type="match status" value="1"/>
</dbReference>
<evidence type="ECO:0000256" key="3">
    <source>
        <dbReference type="ARBA" id="ARBA00023002"/>
    </source>
</evidence>